<keyword evidence="1" id="KW-0812">Transmembrane</keyword>
<feature type="domain" description="GGDEF" evidence="2">
    <location>
        <begin position="75"/>
        <end position="89"/>
    </location>
</feature>
<dbReference type="InterPro" id="IPR000160">
    <property type="entry name" value="GGDEF_dom"/>
</dbReference>
<sequence>MSFYDFIGHTDRVFVFELLVLITLECSLFGAVSIRRLLLTVADVRAEMGIFMNPLTSLPGNRIIDEGYPNYIQLEQFSVLYIDLDYFKS</sequence>
<evidence type="ECO:0000259" key="2">
    <source>
        <dbReference type="PROSITE" id="PS50887"/>
    </source>
</evidence>
<keyword evidence="1" id="KW-1133">Transmembrane helix</keyword>
<gene>
    <name evidence="3" type="ORF">PSTEL_02695</name>
</gene>
<dbReference type="STRING" id="169760.PSTEL_02695"/>
<dbReference type="AlphaFoldDB" id="A0A089LSJ0"/>
<dbReference type="RefSeq" id="WP_038693295.1">
    <property type="nucleotide sequence ID" value="NZ_CP009286.1"/>
</dbReference>
<name>A0A089LSJ0_9BACL</name>
<dbReference type="KEGG" id="pste:PSTEL_02695"/>
<dbReference type="Proteomes" id="UP000029507">
    <property type="component" value="Chromosome"/>
</dbReference>
<organism evidence="3 4">
    <name type="scientific">Paenibacillus stellifer</name>
    <dbReference type="NCBI Taxonomy" id="169760"/>
    <lineage>
        <taxon>Bacteria</taxon>
        <taxon>Bacillati</taxon>
        <taxon>Bacillota</taxon>
        <taxon>Bacilli</taxon>
        <taxon>Bacillales</taxon>
        <taxon>Paenibacillaceae</taxon>
        <taxon>Paenibacillus</taxon>
    </lineage>
</organism>
<evidence type="ECO:0000256" key="1">
    <source>
        <dbReference type="SAM" id="Phobius"/>
    </source>
</evidence>
<accession>A0A089LSJ0</accession>
<reference evidence="3 4" key="1">
    <citation type="submission" date="2014-08" db="EMBL/GenBank/DDBJ databases">
        <title>Comparative genomics of the Paenibacillus odorifer group.</title>
        <authorList>
            <person name="den Bakker H.C."/>
            <person name="Tsai Y.-C."/>
            <person name="Martin N."/>
            <person name="Korlach J."/>
            <person name="Wiedmann M."/>
        </authorList>
    </citation>
    <scope>NUCLEOTIDE SEQUENCE [LARGE SCALE GENOMIC DNA]</scope>
    <source>
        <strain evidence="3 4">DSM 14472</strain>
    </source>
</reference>
<dbReference type="HOGENOM" id="CLU_2451855_0_0_9"/>
<evidence type="ECO:0000313" key="4">
    <source>
        <dbReference type="Proteomes" id="UP000029507"/>
    </source>
</evidence>
<keyword evidence="1" id="KW-0472">Membrane</keyword>
<dbReference type="PROSITE" id="PS50887">
    <property type="entry name" value="GGDEF"/>
    <property type="match status" value="1"/>
</dbReference>
<protein>
    <recommendedName>
        <fullName evidence="2">GGDEF domain-containing protein</fullName>
    </recommendedName>
</protein>
<feature type="transmembrane region" description="Helical" evidence="1">
    <location>
        <begin position="12"/>
        <end position="32"/>
    </location>
</feature>
<evidence type="ECO:0000313" key="3">
    <source>
        <dbReference type="EMBL" id="AIQ62188.1"/>
    </source>
</evidence>
<dbReference type="EMBL" id="CP009286">
    <property type="protein sequence ID" value="AIQ62188.1"/>
    <property type="molecule type" value="Genomic_DNA"/>
</dbReference>
<keyword evidence="4" id="KW-1185">Reference proteome</keyword>
<proteinExistence type="predicted"/>